<evidence type="ECO:0000313" key="3">
    <source>
        <dbReference type="Proteomes" id="UP001595824"/>
    </source>
</evidence>
<dbReference type="RefSeq" id="WP_381742753.1">
    <property type="nucleotide sequence ID" value="NZ_JBHSDP010000025.1"/>
</dbReference>
<dbReference type="SUPFAM" id="SSF160631">
    <property type="entry name" value="SMI1/KNR4-like"/>
    <property type="match status" value="1"/>
</dbReference>
<dbReference type="InterPro" id="IPR018958">
    <property type="entry name" value="Knr4/Smi1-like_dom"/>
</dbReference>
<comment type="caution">
    <text evidence="2">The sequence shown here is derived from an EMBL/GenBank/DDBJ whole genome shotgun (WGS) entry which is preliminary data.</text>
</comment>
<protein>
    <submittedName>
        <fullName evidence="2">SMI1/KNR4 family protein</fullName>
    </submittedName>
</protein>
<dbReference type="EMBL" id="JBHSDP010000025">
    <property type="protein sequence ID" value="MFC4331462.1"/>
    <property type="molecule type" value="Genomic_DNA"/>
</dbReference>
<reference evidence="3" key="1">
    <citation type="journal article" date="2019" name="Int. J. Syst. Evol. Microbiol.">
        <title>The Global Catalogue of Microorganisms (GCM) 10K type strain sequencing project: providing services to taxonomists for standard genome sequencing and annotation.</title>
        <authorList>
            <consortium name="The Broad Institute Genomics Platform"/>
            <consortium name="The Broad Institute Genome Sequencing Center for Infectious Disease"/>
            <person name="Wu L."/>
            <person name="Ma J."/>
        </authorList>
    </citation>
    <scope>NUCLEOTIDE SEQUENCE [LARGE SCALE GENOMIC DNA]</scope>
    <source>
        <strain evidence="3">PCU 347</strain>
    </source>
</reference>
<dbReference type="Pfam" id="PF09346">
    <property type="entry name" value="SMI1_KNR4"/>
    <property type="match status" value="1"/>
</dbReference>
<organism evidence="2 3">
    <name type="scientific">Streptomyces andamanensis</name>
    <dbReference type="NCBI Taxonomy" id="1565035"/>
    <lineage>
        <taxon>Bacteria</taxon>
        <taxon>Bacillati</taxon>
        <taxon>Actinomycetota</taxon>
        <taxon>Actinomycetes</taxon>
        <taxon>Kitasatosporales</taxon>
        <taxon>Streptomycetaceae</taxon>
        <taxon>Streptomyces</taxon>
    </lineage>
</organism>
<keyword evidence="3" id="KW-1185">Reference proteome</keyword>
<feature type="domain" description="Knr4/Smi1-like" evidence="1">
    <location>
        <begin position="34"/>
        <end position="164"/>
    </location>
</feature>
<name>A0ABV8TLH6_9ACTN</name>
<proteinExistence type="predicted"/>
<accession>A0ABV8TLH6</accession>
<evidence type="ECO:0000313" key="2">
    <source>
        <dbReference type="EMBL" id="MFC4331462.1"/>
    </source>
</evidence>
<gene>
    <name evidence="2" type="ORF">ACFPC0_27520</name>
</gene>
<dbReference type="Proteomes" id="UP001595824">
    <property type="component" value="Unassembled WGS sequence"/>
</dbReference>
<sequence length="198" mass="21795">MTADEVTVQWGQVERWLADHAPADFATLQAGSSGQEMARLEEGLGFHIHRNLRSFLGVCGGCLFPVSSMDAGAFFFGYALLDVDGILATHHELVDMVEEAVAQGYADSVVGSIADRFWVPIARDVTGDIMFVDHRPGREGNVCAMSFGDPESIFLWPSMALMLDDMLTALRSGTSLAAFQDLTPRVHEEKMVQWEIRI</sequence>
<dbReference type="InterPro" id="IPR037883">
    <property type="entry name" value="Knr4/Smi1-like_sf"/>
</dbReference>
<evidence type="ECO:0000259" key="1">
    <source>
        <dbReference type="Pfam" id="PF09346"/>
    </source>
</evidence>